<reference evidence="2 3" key="1">
    <citation type="submission" date="2017-08" db="EMBL/GenBank/DDBJ databases">
        <title>Pleomorphomonas carboxidotrophicus sp. nov., a new mesophilic hydrogenogenic carboxidotroph.</title>
        <authorList>
            <person name="Esquivel-Elizondo S."/>
            <person name="Krajmalnik-Brown R."/>
            <person name="Maldonado J."/>
        </authorList>
    </citation>
    <scope>NUCLEOTIDE SEQUENCE [LARGE SCALE GENOMIC DNA]</scope>
    <source>
        <strain evidence="2 3">SVCO-16</strain>
    </source>
</reference>
<comment type="caution">
    <text evidence="2">The sequence shown here is derived from an EMBL/GenBank/DDBJ whole genome shotgun (WGS) entry which is preliminary data.</text>
</comment>
<keyword evidence="3" id="KW-1185">Reference proteome</keyword>
<dbReference type="InterPro" id="IPR021327">
    <property type="entry name" value="DUF2934"/>
</dbReference>
<evidence type="ECO:0000256" key="1">
    <source>
        <dbReference type="SAM" id="MobiDB-lite"/>
    </source>
</evidence>
<dbReference type="AlphaFoldDB" id="A0A2G9WPF3"/>
<dbReference type="EMBL" id="NQVN01000031">
    <property type="protein sequence ID" value="PIO96535.1"/>
    <property type="molecule type" value="Genomic_DNA"/>
</dbReference>
<name>A0A2G9WPF3_9HYPH</name>
<dbReference type="Proteomes" id="UP000231070">
    <property type="component" value="Unassembled WGS sequence"/>
</dbReference>
<dbReference type="RefSeq" id="WP_100083218.1">
    <property type="nucleotide sequence ID" value="NZ_NQVN01000031.1"/>
</dbReference>
<dbReference type="OrthoDB" id="9811127at2"/>
<protein>
    <recommendedName>
        <fullName evidence="4">DUF2934 domain-containing protein</fullName>
    </recommendedName>
</protein>
<dbReference type="Pfam" id="PF11154">
    <property type="entry name" value="DUF2934"/>
    <property type="match status" value="1"/>
</dbReference>
<evidence type="ECO:0008006" key="4">
    <source>
        <dbReference type="Google" id="ProtNLM"/>
    </source>
</evidence>
<accession>A0A2G9WPF3</accession>
<organism evidence="2 3">
    <name type="scientific">Pleomorphomonas carboxyditropha</name>
    <dbReference type="NCBI Taxonomy" id="2023338"/>
    <lineage>
        <taxon>Bacteria</taxon>
        <taxon>Pseudomonadati</taxon>
        <taxon>Pseudomonadota</taxon>
        <taxon>Alphaproteobacteria</taxon>
        <taxon>Hyphomicrobiales</taxon>
        <taxon>Pleomorphomonadaceae</taxon>
        <taxon>Pleomorphomonas</taxon>
    </lineage>
</organism>
<sequence length="97" mass="11006">MEADREDEIRARAYQLWEEEGRPEGRAEQHWFTAKESLAIEENQESTYLPIDTGTDPEPIEAVENTGEFPTLTDQGELQTPHRAERGEPPSTPPANN</sequence>
<feature type="region of interest" description="Disordered" evidence="1">
    <location>
        <begin position="42"/>
        <end position="97"/>
    </location>
</feature>
<evidence type="ECO:0000313" key="3">
    <source>
        <dbReference type="Proteomes" id="UP000231070"/>
    </source>
</evidence>
<gene>
    <name evidence="2" type="ORF">CJ014_24880</name>
</gene>
<proteinExistence type="predicted"/>
<evidence type="ECO:0000313" key="2">
    <source>
        <dbReference type="EMBL" id="PIO96535.1"/>
    </source>
</evidence>